<evidence type="ECO:0000313" key="5">
    <source>
        <dbReference type="EMBL" id="OZY85087.1"/>
    </source>
</evidence>
<sequence>MNDLEILAGDDENPNDELVPIREISRVTGVNTVTLRAWERRYGLLIPQRTSKGHRLYSCADIDRVKEIQLWLGRGLAISKVKALLASQTVESLEQVVDSNWVQLAQQVHSAINSFQRKLLERLMSDTLALYPADMVADYLFLPLLADLQGNEPGMAARRAFFSQLTLEMLLESQGRQRQSATGARVLLLSATEQEHPLLANLFGYSLLINQHPVEYLGYLNPREALLACQALDAKIVVIIGYSSMNAADLQLHLTHWQEKSAVPVVLLGEVAAAYPVLDVAPQQKVALCSNQQQAVTYINQFLNG</sequence>
<dbReference type="PANTHER" id="PTHR30204:SF67">
    <property type="entry name" value="HTH-TYPE TRANSCRIPTIONAL REGULATOR MLRA-RELATED"/>
    <property type="match status" value="1"/>
</dbReference>
<name>A0A266Q5D4_9GAMM</name>
<dbReference type="AlphaFoldDB" id="A0A266Q5D4"/>
<proteinExistence type="predicted"/>
<feature type="domain" description="HTH merR-type" evidence="4">
    <location>
        <begin position="18"/>
        <end position="87"/>
    </location>
</feature>
<keyword evidence="1" id="KW-0805">Transcription regulation</keyword>
<evidence type="ECO:0000256" key="3">
    <source>
        <dbReference type="ARBA" id="ARBA00023163"/>
    </source>
</evidence>
<dbReference type="Proteomes" id="UP000216101">
    <property type="component" value="Unassembled WGS sequence"/>
</dbReference>
<dbReference type="CDD" id="cd01104">
    <property type="entry name" value="HTH_MlrA-CarA"/>
    <property type="match status" value="1"/>
</dbReference>
<evidence type="ECO:0000256" key="1">
    <source>
        <dbReference type="ARBA" id="ARBA00023015"/>
    </source>
</evidence>
<dbReference type="PROSITE" id="PS50937">
    <property type="entry name" value="HTH_MERR_2"/>
    <property type="match status" value="1"/>
</dbReference>
<dbReference type="InterPro" id="IPR009061">
    <property type="entry name" value="DNA-bd_dom_put_sf"/>
</dbReference>
<dbReference type="EMBL" id="NHNI01000002">
    <property type="protein sequence ID" value="OZY85087.1"/>
    <property type="molecule type" value="Genomic_DNA"/>
</dbReference>
<reference evidence="6" key="1">
    <citation type="submission" date="2017-05" db="EMBL/GenBank/DDBJ databases">
        <authorList>
            <person name="Barney B.M."/>
        </authorList>
    </citation>
    <scope>NUCLEOTIDE SEQUENCE [LARGE SCALE GENOMIC DNA]</scope>
    <source>
        <strain evidence="6">PSBB022</strain>
    </source>
</reference>
<keyword evidence="6" id="KW-1185">Reference proteome</keyword>
<evidence type="ECO:0000259" key="4">
    <source>
        <dbReference type="PROSITE" id="PS50937"/>
    </source>
</evidence>
<dbReference type="InterPro" id="IPR047057">
    <property type="entry name" value="MerR_fam"/>
</dbReference>
<accession>A0A266Q5D4</accession>
<dbReference type="SUPFAM" id="SSF46955">
    <property type="entry name" value="Putative DNA-binding domain"/>
    <property type="match status" value="1"/>
</dbReference>
<dbReference type="RefSeq" id="WP_094986006.1">
    <property type="nucleotide sequence ID" value="NZ_NHNI01000002.1"/>
</dbReference>
<evidence type="ECO:0000256" key="2">
    <source>
        <dbReference type="ARBA" id="ARBA00023125"/>
    </source>
</evidence>
<dbReference type="Pfam" id="PF13411">
    <property type="entry name" value="MerR_1"/>
    <property type="match status" value="1"/>
</dbReference>
<dbReference type="InterPro" id="IPR000551">
    <property type="entry name" value="MerR-type_HTH_dom"/>
</dbReference>
<comment type="caution">
    <text evidence="5">The sequence shown here is derived from an EMBL/GenBank/DDBJ whole genome shotgun (WGS) entry which is preliminary data.</text>
</comment>
<organism evidence="5 6">
    <name type="scientific">Cellvibrio mixtus</name>
    <dbReference type="NCBI Taxonomy" id="39650"/>
    <lineage>
        <taxon>Bacteria</taxon>
        <taxon>Pseudomonadati</taxon>
        <taxon>Pseudomonadota</taxon>
        <taxon>Gammaproteobacteria</taxon>
        <taxon>Cellvibrionales</taxon>
        <taxon>Cellvibrionaceae</taxon>
        <taxon>Cellvibrio</taxon>
    </lineage>
</organism>
<dbReference type="SMART" id="SM00422">
    <property type="entry name" value="HTH_MERR"/>
    <property type="match status" value="1"/>
</dbReference>
<evidence type="ECO:0000313" key="6">
    <source>
        <dbReference type="Proteomes" id="UP000216101"/>
    </source>
</evidence>
<protein>
    <recommendedName>
        <fullName evidence="4">HTH merR-type domain-containing protein</fullName>
    </recommendedName>
</protein>
<keyword evidence="2" id="KW-0238">DNA-binding</keyword>
<gene>
    <name evidence="5" type="ORF">CBP51_18285</name>
</gene>
<dbReference type="PANTHER" id="PTHR30204">
    <property type="entry name" value="REDOX-CYCLING DRUG-SENSING TRANSCRIPTIONAL ACTIVATOR SOXR"/>
    <property type="match status" value="1"/>
</dbReference>
<keyword evidence="3" id="KW-0804">Transcription</keyword>
<dbReference type="Gene3D" id="1.10.1660.10">
    <property type="match status" value="1"/>
</dbReference>
<dbReference type="GO" id="GO:0003677">
    <property type="term" value="F:DNA binding"/>
    <property type="evidence" value="ECO:0007669"/>
    <property type="project" value="UniProtKB-KW"/>
</dbReference>
<dbReference type="GO" id="GO:0003700">
    <property type="term" value="F:DNA-binding transcription factor activity"/>
    <property type="evidence" value="ECO:0007669"/>
    <property type="project" value="InterPro"/>
</dbReference>